<feature type="transmembrane region" description="Helical" evidence="10">
    <location>
        <begin position="12"/>
        <end position="31"/>
    </location>
</feature>
<dbReference type="RefSeq" id="WP_099912915.1">
    <property type="nucleotide sequence ID" value="NZ_AWWI01000146.1"/>
</dbReference>
<dbReference type="EMBL" id="AWWI01000146">
    <property type="protein sequence ID" value="PIL17921.1"/>
    <property type="molecule type" value="Genomic_DNA"/>
</dbReference>
<evidence type="ECO:0000256" key="1">
    <source>
        <dbReference type="ARBA" id="ARBA00022475"/>
    </source>
</evidence>
<dbReference type="GO" id="GO:0008654">
    <property type="term" value="P:phospholipid biosynthetic process"/>
    <property type="evidence" value="ECO:0007669"/>
    <property type="project" value="UniProtKB-UniRule"/>
</dbReference>
<evidence type="ECO:0000313" key="12">
    <source>
        <dbReference type="Proteomes" id="UP000231259"/>
    </source>
</evidence>
<evidence type="ECO:0000256" key="6">
    <source>
        <dbReference type="ARBA" id="ARBA00023098"/>
    </source>
</evidence>
<keyword evidence="12" id="KW-1185">Reference proteome</keyword>
<evidence type="ECO:0000256" key="3">
    <source>
        <dbReference type="ARBA" id="ARBA00022679"/>
    </source>
</evidence>
<dbReference type="InterPro" id="IPR003811">
    <property type="entry name" value="G3P_acylTferase_PlsY"/>
</dbReference>
<comment type="function">
    <text evidence="10">Catalyzes the transfer of an acyl group from acyl-phosphate (acyl-PO(4)) to glycerol-3-phosphate (G3P) to form lysophosphatidic acid (LPA). This enzyme utilizes acyl-phosphate as fatty acyl donor, but not acyl-CoA or acyl-ACP.</text>
</comment>
<keyword evidence="9 10" id="KW-1208">Phospholipid metabolism</keyword>
<dbReference type="GO" id="GO:0005886">
    <property type="term" value="C:plasma membrane"/>
    <property type="evidence" value="ECO:0007669"/>
    <property type="project" value="UniProtKB-SubCell"/>
</dbReference>
<keyword evidence="8 10" id="KW-0594">Phospholipid biosynthesis</keyword>
<dbReference type="EC" id="2.3.1.275" evidence="10"/>
<dbReference type="PANTHER" id="PTHR30309:SF0">
    <property type="entry name" value="GLYCEROL-3-PHOSPHATE ACYLTRANSFERASE-RELATED"/>
    <property type="match status" value="1"/>
</dbReference>
<keyword evidence="1 10" id="KW-1003">Cell membrane</keyword>
<comment type="catalytic activity">
    <reaction evidence="10">
        <text>an acyl phosphate + sn-glycerol 3-phosphate = a 1-acyl-sn-glycero-3-phosphate + phosphate</text>
        <dbReference type="Rhea" id="RHEA:34075"/>
        <dbReference type="ChEBI" id="CHEBI:43474"/>
        <dbReference type="ChEBI" id="CHEBI:57597"/>
        <dbReference type="ChEBI" id="CHEBI:57970"/>
        <dbReference type="ChEBI" id="CHEBI:59918"/>
        <dbReference type="EC" id="2.3.1.275"/>
    </reaction>
</comment>
<dbReference type="OrthoDB" id="9777124at2"/>
<feature type="transmembrane region" description="Helical" evidence="10">
    <location>
        <begin position="87"/>
        <end position="105"/>
    </location>
</feature>
<comment type="subcellular location">
    <subcellularLocation>
        <location evidence="10">Cell membrane</location>
        <topology evidence="10">Multi-pass membrane protein</topology>
    </subcellularLocation>
</comment>
<evidence type="ECO:0000256" key="4">
    <source>
        <dbReference type="ARBA" id="ARBA00022692"/>
    </source>
</evidence>
<keyword evidence="6 10" id="KW-0443">Lipid metabolism</keyword>
<keyword evidence="7 10" id="KW-0472">Membrane</keyword>
<evidence type="ECO:0000256" key="10">
    <source>
        <dbReference type="HAMAP-Rule" id="MF_01043"/>
    </source>
</evidence>
<evidence type="ECO:0000256" key="7">
    <source>
        <dbReference type="ARBA" id="ARBA00023136"/>
    </source>
</evidence>
<dbReference type="Proteomes" id="UP000231259">
    <property type="component" value="Unassembled WGS sequence"/>
</dbReference>
<evidence type="ECO:0000313" key="11">
    <source>
        <dbReference type="EMBL" id="PIL17921.1"/>
    </source>
</evidence>
<dbReference type="SMART" id="SM01207">
    <property type="entry name" value="G3P_acyltransf"/>
    <property type="match status" value="1"/>
</dbReference>
<name>A0A2G8R8Z9_9RHOB</name>
<gene>
    <name evidence="10" type="primary">plsY</name>
    <name evidence="11" type="ORF">P775_22455</name>
</gene>
<dbReference type="GO" id="GO:0043772">
    <property type="term" value="F:acyl-phosphate glycerol-3-phosphate acyltransferase activity"/>
    <property type="evidence" value="ECO:0007669"/>
    <property type="project" value="UniProtKB-UniRule"/>
</dbReference>
<evidence type="ECO:0000256" key="8">
    <source>
        <dbReference type="ARBA" id="ARBA00023209"/>
    </source>
</evidence>
<feature type="transmembrane region" description="Helical" evidence="10">
    <location>
        <begin position="117"/>
        <end position="139"/>
    </location>
</feature>
<reference evidence="11 12" key="1">
    <citation type="submission" date="2013-09" db="EMBL/GenBank/DDBJ databases">
        <title>Genome sequencing of Phaeobacter antarcticus sp. nov. SM1211.</title>
        <authorList>
            <person name="Zhang X.-Y."/>
            <person name="Liu C."/>
            <person name="Chen X.-L."/>
            <person name="Xie B.-B."/>
            <person name="Qin Q.-L."/>
            <person name="Rong J.-C."/>
            <person name="Zhang Y.-Z."/>
        </authorList>
    </citation>
    <scope>NUCLEOTIDE SEQUENCE [LARGE SCALE GENOMIC DNA]</scope>
    <source>
        <strain evidence="11 12">SM1211</strain>
    </source>
</reference>
<evidence type="ECO:0000256" key="9">
    <source>
        <dbReference type="ARBA" id="ARBA00023264"/>
    </source>
</evidence>
<comment type="caution">
    <text evidence="11">The sequence shown here is derived from an EMBL/GenBank/DDBJ whole genome shotgun (WGS) entry which is preliminary data.</text>
</comment>
<comment type="similarity">
    <text evidence="10">Belongs to the PlsY family.</text>
</comment>
<feature type="transmembrane region" description="Helical" evidence="10">
    <location>
        <begin position="159"/>
        <end position="181"/>
    </location>
</feature>
<proteinExistence type="inferred from homology"/>
<dbReference type="AlphaFoldDB" id="A0A2G8R8Z9"/>
<keyword evidence="3 10" id="KW-0808">Transferase</keyword>
<keyword evidence="2 10" id="KW-0444">Lipid biosynthesis</keyword>
<dbReference type="UniPathway" id="UPA00085"/>
<comment type="subunit">
    <text evidence="10">Probably interacts with PlsX.</text>
</comment>
<dbReference type="Pfam" id="PF02660">
    <property type="entry name" value="G3P_acyltransf"/>
    <property type="match status" value="1"/>
</dbReference>
<evidence type="ECO:0000256" key="2">
    <source>
        <dbReference type="ARBA" id="ARBA00022516"/>
    </source>
</evidence>
<organism evidence="11 12">
    <name type="scientific">Puniceibacterium antarcticum</name>
    <dbReference type="NCBI Taxonomy" id="1206336"/>
    <lineage>
        <taxon>Bacteria</taxon>
        <taxon>Pseudomonadati</taxon>
        <taxon>Pseudomonadota</taxon>
        <taxon>Alphaproteobacteria</taxon>
        <taxon>Rhodobacterales</taxon>
        <taxon>Paracoccaceae</taxon>
        <taxon>Puniceibacterium</taxon>
    </lineage>
</organism>
<accession>A0A2G8R8Z9</accession>
<evidence type="ECO:0000256" key="5">
    <source>
        <dbReference type="ARBA" id="ARBA00022989"/>
    </source>
</evidence>
<dbReference type="NCBIfam" id="TIGR00023">
    <property type="entry name" value="glycerol-3-phosphate 1-O-acyltransferase PlsY"/>
    <property type="match status" value="1"/>
</dbReference>
<dbReference type="PANTHER" id="PTHR30309">
    <property type="entry name" value="INNER MEMBRANE PROTEIN YGIH"/>
    <property type="match status" value="1"/>
</dbReference>
<keyword evidence="5 10" id="KW-1133">Transmembrane helix</keyword>
<dbReference type="HAMAP" id="MF_01043">
    <property type="entry name" value="PlsY"/>
    <property type="match status" value="1"/>
</dbReference>
<comment type="pathway">
    <text evidence="10">Lipid metabolism; phospholipid metabolism.</text>
</comment>
<feature type="transmembrane region" description="Helical" evidence="10">
    <location>
        <begin position="60"/>
        <end position="81"/>
    </location>
</feature>
<protein>
    <recommendedName>
        <fullName evidence="10">Glycerol-3-phosphate acyltransferase</fullName>
    </recommendedName>
    <alternativeName>
        <fullName evidence="10">Acyl-PO4 G3P acyltransferase</fullName>
    </alternativeName>
    <alternativeName>
        <fullName evidence="10">Acyl-phosphate--glycerol-3-phosphate acyltransferase</fullName>
    </alternativeName>
    <alternativeName>
        <fullName evidence="10">G3P acyltransferase</fullName>
        <shortName evidence="10">GPAT</shortName>
        <ecNumber evidence="10">2.3.1.275</ecNumber>
    </alternativeName>
    <alternativeName>
        <fullName evidence="10">Lysophosphatidic acid synthase</fullName>
        <shortName evidence="10">LPA synthase</shortName>
    </alternativeName>
</protein>
<sequence length="202" mass="21151">MPIIENTPTVLALWAVIGYMLGSIPFGLLLTRAFGIGNLRSIGSGNIGATNVLRTGNKKAAALTLLLDGGKGAAAVLLARYFAGEDAAQIAALLAFLGHCFPFWIEFKGGKGVATFLGIMLALVWPVGALCCATWLAAVAVTRISSLGALVAAALSAPYMWLLGRTEALALTLLLTVVIYWRHSTNLARLRAGTEPKVGKKT</sequence>
<keyword evidence="4 10" id="KW-0812">Transmembrane</keyword>